<organism evidence="7 8">
    <name type="scientific">Cohnella soli</name>
    <dbReference type="NCBI Taxonomy" id="425005"/>
    <lineage>
        <taxon>Bacteria</taxon>
        <taxon>Bacillati</taxon>
        <taxon>Bacillota</taxon>
        <taxon>Bacilli</taxon>
        <taxon>Bacillales</taxon>
        <taxon>Paenibacillaceae</taxon>
        <taxon>Cohnella</taxon>
    </lineage>
</organism>
<dbReference type="Gene3D" id="3.40.50.300">
    <property type="entry name" value="P-loop containing nucleotide triphosphate hydrolases"/>
    <property type="match status" value="1"/>
</dbReference>
<comment type="similarity">
    <text evidence="1">Belongs to the AfsR/DnrI/RedD regulatory family.</text>
</comment>
<dbReference type="InterPro" id="IPR016032">
    <property type="entry name" value="Sig_transdc_resp-reg_C-effctor"/>
</dbReference>
<dbReference type="Pfam" id="PF25873">
    <property type="entry name" value="WHD_MalT"/>
    <property type="match status" value="1"/>
</dbReference>
<sequence length="1068" mass="121153">MIVATKLHIPQARHTLVDRPRLIEKLDEGLKAKLTLVSAQAGYGKTTTLSQWASQCGCQTAWVSLDRQDNDWTQFWNYVVAAIGEKAPGFGSEAGPLLAKGHSANATSSEPAIEVLLNELNRLQHKLVLILDDYHVIEVPSIHESMRFLIEHLPSHVHLYIASRNELVLPTARLLATGEMQRIQAQDLRFGLDEGLVFFENKPDLSLTKGQAEELLHQTEGWVSGLQLAAISLQRSENRAVSIRRFGGKTHQIADYLFEEVFRYLPESLRDFLLDTSVLARMNRSLCEAVTGQADSHKQLAKLEQINLFIVPLDDERNWYRYHHLLSDFLQMTLADVEPDRRIQAHAKAARWLENEGFIEEAAEHYLEGRQYEDVVRVIEEHLGEFIRKRMFVLGRWMLQVPENYFRDKPMVEMFYLLVLVGSGHWDTATAKIEEAKTRYEAMQGSMDENRWKETMGNIYFLCGTACYFRKDLQGISSYFELAENLFPEGRAFRSISYNNNHGFDEFDDHMSFINDYREGAAFMEKWIGNWGENSAHPFVISLFSSYSKLLYEWNRLGEAEQCIAQILERDTVAPVARTLIHLYVSASRIRQTMGHPEWAKELLEQAKLRIESPDYALYLRRIEAEQACLSVKQGDIAGATAWLERCGMVHTDDVSLGSIAEYLALAQVLSACGRSEEALTVSGRLYALLSKEDRLRDRIKVAILQGVTLQRLGRTVEALVWLEKALVLARSEGFIRSFVDEGSVMEELLAAYLNKASHARSGSAETAVYAEQLLQALLAEVEAAAALGPIAGAKAASIGASRTEKTGAVTIANVRTESDRRKAIAPNERLKVNCFGGFKVSASQEGAKEIRWRTAKAEELLAYLIHHRGEAVDRYRIMDALWGDDSEKTSAYFNTTMHYLRKNLGSIGIDGILRHNRGFYRIDANELDCDYLKFYEATASGGLVDEDNVVLYEGLAKLYTGPYLEGYDYRWAVQARGNLEYEYAALLLKICDYYMGEHQHGPTIKLLKTALKHVPWNEEVHAKLIAAHLSNNDRIAALKQYDALKRTLHDEFRMEPGDEVKRLLGMR</sequence>
<dbReference type="Pfam" id="PF17874">
    <property type="entry name" value="TPR_MalT"/>
    <property type="match status" value="1"/>
</dbReference>
<dbReference type="InterPro" id="IPR059106">
    <property type="entry name" value="WHD_MalT"/>
</dbReference>
<dbReference type="EMBL" id="JBHSMI010000013">
    <property type="protein sequence ID" value="MFC5402640.1"/>
    <property type="molecule type" value="Genomic_DNA"/>
</dbReference>
<dbReference type="Gene3D" id="1.25.40.10">
    <property type="entry name" value="Tetratricopeptide repeat domain"/>
    <property type="match status" value="2"/>
</dbReference>
<dbReference type="SUPFAM" id="SSF46894">
    <property type="entry name" value="C-terminal effector domain of the bipartite response regulators"/>
    <property type="match status" value="1"/>
</dbReference>
<comment type="caution">
    <text evidence="7">The sequence shown here is derived from an EMBL/GenBank/DDBJ whole genome shotgun (WGS) entry which is preliminary data.</text>
</comment>
<dbReference type="SUPFAM" id="SSF52540">
    <property type="entry name" value="P-loop containing nucleoside triphosphate hydrolases"/>
    <property type="match status" value="1"/>
</dbReference>
<dbReference type="RefSeq" id="WP_378131268.1">
    <property type="nucleotide sequence ID" value="NZ_JBHSMI010000013.1"/>
</dbReference>
<dbReference type="InterPro" id="IPR027417">
    <property type="entry name" value="P-loop_NTPase"/>
</dbReference>
<dbReference type="InterPro" id="IPR041617">
    <property type="entry name" value="TPR_MalT"/>
</dbReference>
<dbReference type="Proteomes" id="UP001596113">
    <property type="component" value="Unassembled WGS sequence"/>
</dbReference>
<dbReference type="SMART" id="SM01043">
    <property type="entry name" value="BTAD"/>
    <property type="match status" value="1"/>
</dbReference>
<evidence type="ECO:0000256" key="3">
    <source>
        <dbReference type="ARBA" id="ARBA00023125"/>
    </source>
</evidence>
<feature type="DNA-binding region" description="OmpR/PhoB-type" evidence="5">
    <location>
        <begin position="828"/>
        <end position="925"/>
    </location>
</feature>
<evidence type="ECO:0000256" key="2">
    <source>
        <dbReference type="ARBA" id="ARBA00023015"/>
    </source>
</evidence>
<evidence type="ECO:0000313" key="8">
    <source>
        <dbReference type="Proteomes" id="UP001596113"/>
    </source>
</evidence>
<feature type="domain" description="OmpR/PhoB-type" evidence="6">
    <location>
        <begin position="828"/>
        <end position="925"/>
    </location>
</feature>
<dbReference type="Pfam" id="PF00486">
    <property type="entry name" value="Trans_reg_C"/>
    <property type="match status" value="1"/>
</dbReference>
<dbReference type="SUPFAM" id="SSF48452">
    <property type="entry name" value="TPR-like"/>
    <property type="match status" value="2"/>
</dbReference>
<evidence type="ECO:0000313" key="7">
    <source>
        <dbReference type="EMBL" id="MFC5402640.1"/>
    </source>
</evidence>
<dbReference type="PANTHER" id="PTHR35807">
    <property type="entry name" value="TRANSCRIPTIONAL REGULATOR REDD-RELATED"/>
    <property type="match status" value="1"/>
</dbReference>
<dbReference type="InterPro" id="IPR011990">
    <property type="entry name" value="TPR-like_helical_dom_sf"/>
</dbReference>
<evidence type="ECO:0000259" key="6">
    <source>
        <dbReference type="PROSITE" id="PS51755"/>
    </source>
</evidence>
<dbReference type="Gene3D" id="1.10.10.10">
    <property type="entry name" value="Winged helix-like DNA-binding domain superfamily/Winged helix DNA-binding domain"/>
    <property type="match status" value="1"/>
</dbReference>
<dbReference type="Pfam" id="PF03704">
    <property type="entry name" value="BTAD"/>
    <property type="match status" value="1"/>
</dbReference>
<dbReference type="InterPro" id="IPR001867">
    <property type="entry name" value="OmpR/PhoB-type_DNA-bd"/>
</dbReference>
<gene>
    <name evidence="7" type="ORF">ACFPOF_07800</name>
</gene>
<keyword evidence="3 5" id="KW-0238">DNA-binding</keyword>
<keyword evidence="8" id="KW-1185">Reference proteome</keyword>
<evidence type="ECO:0000256" key="1">
    <source>
        <dbReference type="ARBA" id="ARBA00005820"/>
    </source>
</evidence>
<reference evidence="8" key="1">
    <citation type="journal article" date="2019" name="Int. J. Syst. Evol. Microbiol.">
        <title>The Global Catalogue of Microorganisms (GCM) 10K type strain sequencing project: providing services to taxonomists for standard genome sequencing and annotation.</title>
        <authorList>
            <consortium name="The Broad Institute Genomics Platform"/>
            <consortium name="The Broad Institute Genome Sequencing Center for Infectious Disease"/>
            <person name="Wu L."/>
            <person name="Ma J."/>
        </authorList>
    </citation>
    <scope>NUCLEOTIDE SEQUENCE [LARGE SCALE GENOMIC DNA]</scope>
    <source>
        <strain evidence="8">CGMCC 1.18575</strain>
    </source>
</reference>
<accession>A0ABW0HN44</accession>
<dbReference type="PROSITE" id="PS51755">
    <property type="entry name" value="OMPR_PHOB"/>
    <property type="match status" value="1"/>
</dbReference>
<keyword evidence="2" id="KW-0805">Transcription regulation</keyword>
<keyword evidence="4" id="KW-0804">Transcription</keyword>
<evidence type="ECO:0000256" key="5">
    <source>
        <dbReference type="PROSITE-ProRule" id="PRU01091"/>
    </source>
</evidence>
<dbReference type="InterPro" id="IPR036388">
    <property type="entry name" value="WH-like_DNA-bd_sf"/>
</dbReference>
<dbReference type="InterPro" id="IPR051677">
    <property type="entry name" value="AfsR-DnrI-RedD_regulator"/>
</dbReference>
<proteinExistence type="inferred from homology"/>
<protein>
    <submittedName>
        <fullName evidence="7">BTAD domain-containing putative transcriptional regulator</fullName>
    </submittedName>
</protein>
<dbReference type="SMART" id="SM00862">
    <property type="entry name" value="Trans_reg_C"/>
    <property type="match status" value="1"/>
</dbReference>
<name>A0ABW0HN44_9BACL</name>
<dbReference type="InterPro" id="IPR005158">
    <property type="entry name" value="BTAD"/>
</dbReference>
<evidence type="ECO:0000256" key="4">
    <source>
        <dbReference type="ARBA" id="ARBA00023163"/>
    </source>
</evidence>